<gene>
    <name evidence="1" type="ORF">LCGC14_2573000</name>
</gene>
<comment type="caution">
    <text evidence="1">The sequence shown here is derived from an EMBL/GenBank/DDBJ whole genome shotgun (WGS) entry which is preliminary data.</text>
</comment>
<reference evidence="1" key="1">
    <citation type="journal article" date="2015" name="Nature">
        <title>Complex archaea that bridge the gap between prokaryotes and eukaryotes.</title>
        <authorList>
            <person name="Spang A."/>
            <person name="Saw J.H."/>
            <person name="Jorgensen S.L."/>
            <person name="Zaremba-Niedzwiedzka K."/>
            <person name="Martijn J."/>
            <person name="Lind A.E."/>
            <person name="van Eijk R."/>
            <person name="Schleper C."/>
            <person name="Guy L."/>
            <person name="Ettema T.J."/>
        </authorList>
    </citation>
    <scope>NUCLEOTIDE SEQUENCE</scope>
</reference>
<protein>
    <submittedName>
        <fullName evidence="1">Uncharacterized protein</fullName>
    </submittedName>
</protein>
<dbReference type="AlphaFoldDB" id="A0A0F9D9J1"/>
<evidence type="ECO:0000313" key="1">
    <source>
        <dbReference type="EMBL" id="KKL08723.1"/>
    </source>
</evidence>
<accession>A0A0F9D9J1</accession>
<dbReference type="EMBL" id="LAZR01042766">
    <property type="protein sequence ID" value="KKL08723.1"/>
    <property type="molecule type" value="Genomic_DNA"/>
</dbReference>
<sequence length="105" mass="11617">MVQIIGSKINHLKASQCVCGYKIFHVLVHPNLEGGAQVLILACADPRCGKMVDVSDQGRIGTPKIFVDQTSKNKVKPTYTVDEFGKKHYTLKCETGHIGTRFQKT</sequence>
<name>A0A0F9D9J1_9ZZZZ</name>
<organism evidence="1">
    <name type="scientific">marine sediment metagenome</name>
    <dbReference type="NCBI Taxonomy" id="412755"/>
    <lineage>
        <taxon>unclassified sequences</taxon>
        <taxon>metagenomes</taxon>
        <taxon>ecological metagenomes</taxon>
    </lineage>
</organism>
<proteinExistence type="predicted"/>